<evidence type="ECO:0000313" key="3">
    <source>
        <dbReference type="Proteomes" id="UP000653565"/>
    </source>
</evidence>
<accession>A0A8H4MHF0</accession>
<dbReference type="Proteomes" id="UP000653565">
    <property type="component" value="Unassembled WGS sequence"/>
</dbReference>
<proteinExistence type="predicted"/>
<evidence type="ECO:0000256" key="1">
    <source>
        <dbReference type="SAM" id="MobiDB-lite"/>
    </source>
</evidence>
<comment type="caution">
    <text evidence="2">The sequence shown here is derived from an EMBL/GenBank/DDBJ whole genome shotgun (WGS) entry which is preliminary data.</text>
</comment>
<reference evidence="2" key="1">
    <citation type="journal article" date="2020" name="bioRxiv">
        <title>Genomic and phenotypic heterogeneity of clinical isolates of the human pathogens Aspergillus fumigatus, Aspergillus lentulus and Aspergillus fumigatiaffinis.</title>
        <authorList>
            <person name="dos Santos R.A.C."/>
            <person name="Steenwyk J.L."/>
            <person name="Rivero-Menendez O."/>
            <person name="Mead M.E."/>
            <person name="Silva L.P."/>
            <person name="Bastos R.W."/>
            <person name="Alastruey-Izquierdo A."/>
            <person name="Goldman G.H."/>
            <person name="Rokas A."/>
        </authorList>
    </citation>
    <scope>NUCLEOTIDE SEQUENCE</scope>
    <source>
        <strain evidence="2">CNM-CM6805</strain>
    </source>
</reference>
<name>A0A8H4MHF0_9EURO</name>
<keyword evidence="3" id="KW-1185">Reference proteome</keyword>
<sequence length="150" mass="16653">MPKVPGIFSFREFTALKHRFLNLDEFHTRFWPGTPEGDPELLVQLLPPGISSLHLAGHITDELPRLEESLLGLAHAASRGQFPRLAQVRWDQKEKLHIECIVRAMFAAAGVSFGYDSCPMSKSTLGDGGQSPAPMYLNSYPLPDPDEPDL</sequence>
<organism evidence="2 3">
    <name type="scientific">Aspergillus fumigatiaffinis</name>
    <dbReference type="NCBI Taxonomy" id="340414"/>
    <lineage>
        <taxon>Eukaryota</taxon>
        <taxon>Fungi</taxon>
        <taxon>Dikarya</taxon>
        <taxon>Ascomycota</taxon>
        <taxon>Pezizomycotina</taxon>
        <taxon>Eurotiomycetes</taxon>
        <taxon>Eurotiomycetidae</taxon>
        <taxon>Eurotiales</taxon>
        <taxon>Aspergillaceae</taxon>
        <taxon>Aspergillus</taxon>
        <taxon>Aspergillus subgen. Fumigati</taxon>
    </lineage>
</organism>
<feature type="region of interest" description="Disordered" evidence="1">
    <location>
        <begin position="124"/>
        <end position="150"/>
    </location>
</feature>
<reference evidence="2" key="2">
    <citation type="submission" date="2020-04" db="EMBL/GenBank/DDBJ databases">
        <authorList>
            <person name="Santos R.A.C."/>
            <person name="Steenwyk J.L."/>
            <person name="Rivero-Menendez O."/>
            <person name="Mead M.E."/>
            <person name="Silva L.P."/>
            <person name="Bastos R.W."/>
            <person name="Alastruey-Izquierdo A."/>
            <person name="Goldman G.H."/>
            <person name="Rokas A."/>
        </authorList>
    </citation>
    <scope>NUCLEOTIDE SEQUENCE</scope>
    <source>
        <strain evidence="2">CNM-CM6805</strain>
    </source>
</reference>
<gene>
    <name evidence="2" type="ORF">CNMCM6805_009299</name>
</gene>
<dbReference type="EMBL" id="JAAAPX010000007">
    <property type="protein sequence ID" value="KAF4244297.1"/>
    <property type="molecule type" value="Genomic_DNA"/>
</dbReference>
<protein>
    <submittedName>
        <fullName evidence="2">Uncharacterized protein</fullName>
    </submittedName>
</protein>
<evidence type="ECO:0000313" key="2">
    <source>
        <dbReference type="EMBL" id="KAF4244297.1"/>
    </source>
</evidence>
<dbReference type="AlphaFoldDB" id="A0A8H4MHF0"/>